<dbReference type="GO" id="GO:0007076">
    <property type="term" value="P:mitotic chromosome condensation"/>
    <property type="evidence" value="ECO:0007669"/>
    <property type="project" value="InterPro"/>
</dbReference>
<dbReference type="InParanoid" id="A0A078ASC9"/>
<dbReference type="GO" id="GO:0051301">
    <property type="term" value="P:cell division"/>
    <property type="evidence" value="ECO:0007669"/>
    <property type="project" value="UniProtKB-KW"/>
</dbReference>
<feature type="domain" description="Nuclear condensin complex subunit 3 C-terminal" evidence="8">
    <location>
        <begin position="606"/>
        <end position="781"/>
    </location>
</feature>
<gene>
    <name evidence="9" type="primary">Contig8791.g9385</name>
    <name evidence="9" type="ORF">STYLEM_14440</name>
</gene>
<keyword evidence="10" id="KW-1185">Reference proteome</keyword>
<protein>
    <submittedName>
        <fullName evidence="9">At hook motif family protein</fullName>
    </submittedName>
</protein>
<evidence type="ECO:0000256" key="6">
    <source>
        <dbReference type="ARBA" id="ARBA00023306"/>
    </source>
</evidence>
<dbReference type="InterPro" id="IPR027165">
    <property type="entry name" value="CND3"/>
</dbReference>
<proteinExistence type="predicted"/>
<reference evidence="9 10" key="1">
    <citation type="submission" date="2014-06" db="EMBL/GenBank/DDBJ databases">
        <authorList>
            <person name="Swart Estienne"/>
        </authorList>
    </citation>
    <scope>NUCLEOTIDE SEQUENCE [LARGE SCALE GENOMIC DNA]</scope>
    <source>
        <strain evidence="9 10">130c</strain>
    </source>
</reference>
<feature type="compositionally biased region" description="Basic and acidic residues" evidence="7">
    <location>
        <begin position="1122"/>
        <end position="1146"/>
    </location>
</feature>
<dbReference type="AlphaFoldDB" id="A0A078ASC9"/>
<dbReference type="Pfam" id="PF12719">
    <property type="entry name" value="Cnd3"/>
    <property type="match status" value="1"/>
</dbReference>
<dbReference type="Proteomes" id="UP000039865">
    <property type="component" value="Unassembled WGS sequence"/>
</dbReference>
<sequence>MSQIAQNQEKPQQSGTKEKIKDNLNELFKHAIIGRSWKNKDSEVEQLFRMNPQEFADASQGIMLKILLITNDKQKSAEQLIIMFLKLYEIMNKFGKKDPHGHIDNFYQLHLETSFKLTQHKQKQISQRAYQWLLSVLENSQIKFLVDQRKIASRMLEVVIEKKKSEYIDVITNHLAKIMMEDESFQIRKEIISILPINERTLPFIIMKTQDKSFKVRQQVYISLKDKCKVQFHEFPPESKISLIVNGLSDIENSVKESCKDYLSKALCQKLYDQNIISDEDYLIEQVQNLTSTIQKLSLQATHNHHQISLVIYLLLRDVVFQGFGPDKVFSALQYITSNIEERVLNKQYEELYEDLVFMNFALHIIKKSEFDHQSYQFSSIEIQNHLPGVEQIERLIEQFQNNQNDIISESTYHQSLPNLIMYQCFHLMNHLIQKVKFPEKKAQIELIIKNFITKKEYFQFDLESKMTQDCLDQIQDEELALQELGVGIKDKEILIQISLMILKQVYENDNKEFLVNFEQVLFGVRSEDLAQENQNNIEKVQQKLIQYKEYEISSKEQINSVQSIGQSPDEKVLQKLQKAEVSLVKYQKMMEKLTKKDSALWQHQLTLFKYFLKVCKIDSETPTILSSSFQKIINTNLRNQNQIIKSLAVECLGLMMIQNKMLFEENVTQLIDYIQEEKQQKNKSIITQISLKCLFDGIMVHGFLLESGNSKDIQRQELRKILMRLLRDSDYNIRLLATEGFCRLLICERMQNPWDFIARLILLYFERQKGETDDLSSHQQSLLVKIKKSIEDFFTHFPRLGYDRCIELFEATLLAIYYLIKSRTINNSDPQWDKINIYYLFGKLSLMLQYKENKQFSIFDLAQKGISFQYQFIKFFSYLILTKKSLPDNERDQFAKFFIFSLQLIDLSEVPLVVPDYEREFKEFINPLFNQLSKFLQSVDQTQIIDKYWKKLVEGFVRRRIANSDSRPNHSIESEVSKIISDEIQRSKEKHEQKAKAMIKSGQIITDDDACDFQFDEDEFALQQHCEAFYNQTITYQKDFQEQKVVIEQQYIPNNMLIKKSLNDHQNDMKRAQKDLSKFKMPSLTHLVRENKPDKNLPSKGKLQNQIQQSKDSKSRKRDKKGKDKEKSKVKIEKGSNEQSQDSRRNTRASGGGVDEQRISKKRKNEDRDSSVEIIELD</sequence>
<accession>A0A078ASC9</accession>
<keyword evidence="4" id="KW-0498">Mitosis</keyword>
<dbReference type="EMBL" id="CCKQ01013670">
    <property type="protein sequence ID" value="CDW85365.1"/>
    <property type="molecule type" value="Genomic_DNA"/>
</dbReference>
<keyword evidence="3" id="KW-0132">Cell division</keyword>
<dbReference type="GO" id="GO:0000796">
    <property type="term" value="C:condensin complex"/>
    <property type="evidence" value="ECO:0007669"/>
    <property type="project" value="InterPro"/>
</dbReference>
<organism evidence="9 10">
    <name type="scientific">Stylonychia lemnae</name>
    <name type="common">Ciliate</name>
    <dbReference type="NCBI Taxonomy" id="5949"/>
    <lineage>
        <taxon>Eukaryota</taxon>
        <taxon>Sar</taxon>
        <taxon>Alveolata</taxon>
        <taxon>Ciliophora</taxon>
        <taxon>Intramacronucleata</taxon>
        <taxon>Spirotrichea</taxon>
        <taxon>Stichotrichia</taxon>
        <taxon>Sporadotrichida</taxon>
        <taxon>Oxytrichidae</taxon>
        <taxon>Stylonychinae</taxon>
        <taxon>Stylonychia</taxon>
    </lineage>
</organism>
<comment type="subcellular location">
    <subcellularLocation>
        <location evidence="1">Chromosome</location>
    </subcellularLocation>
</comment>
<evidence type="ECO:0000256" key="7">
    <source>
        <dbReference type="SAM" id="MobiDB-lite"/>
    </source>
</evidence>
<keyword evidence="5" id="KW-0226">DNA condensation</keyword>
<evidence type="ECO:0000256" key="4">
    <source>
        <dbReference type="ARBA" id="ARBA00022776"/>
    </source>
</evidence>
<dbReference type="PANTHER" id="PTHR14418:SF5">
    <property type="entry name" value="CONDENSIN COMPLEX SUBUNIT 3"/>
    <property type="match status" value="1"/>
</dbReference>
<dbReference type="InterPro" id="IPR025977">
    <property type="entry name" value="Cnd3_C"/>
</dbReference>
<evidence type="ECO:0000313" key="9">
    <source>
        <dbReference type="EMBL" id="CDW85365.1"/>
    </source>
</evidence>
<evidence type="ECO:0000256" key="5">
    <source>
        <dbReference type="ARBA" id="ARBA00023067"/>
    </source>
</evidence>
<keyword evidence="2" id="KW-0158">Chromosome</keyword>
<dbReference type="GO" id="GO:0000793">
    <property type="term" value="C:condensed chromosome"/>
    <property type="evidence" value="ECO:0007669"/>
    <property type="project" value="TreeGrafter"/>
</dbReference>
<evidence type="ECO:0000259" key="8">
    <source>
        <dbReference type="Pfam" id="PF12719"/>
    </source>
</evidence>
<evidence type="ECO:0000256" key="2">
    <source>
        <dbReference type="ARBA" id="ARBA00022454"/>
    </source>
</evidence>
<dbReference type="SUPFAM" id="SSF48371">
    <property type="entry name" value="ARM repeat"/>
    <property type="match status" value="1"/>
</dbReference>
<dbReference type="PANTHER" id="PTHR14418">
    <property type="entry name" value="CONDENSIN COMPLEX SUBUNIT 3-RELATED"/>
    <property type="match status" value="1"/>
</dbReference>
<evidence type="ECO:0000256" key="1">
    <source>
        <dbReference type="ARBA" id="ARBA00004286"/>
    </source>
</evidence>
<dbReference type="OrthoDB" id="27187at2759"/>
<feature type="compositionally biased region" description="Basic and acidic residues" evidence="7">
    <location>
        <begin position="1156"/>
        <end position="1172"/>
    </location>
</feature>
<keyword evidence="6" id="KW-0131">Cell cycle</keyword>
<name>A0A078ASC9_STYLE</name>
<dbReference type="InterPro" id="IPR016024">
    <property type="entry name" value="ARM-type_fold"/>
</dbReference>
<evidence type="ECO:0000313" key="10">
    <source>
        <dbReference type="Proteomes" id="UP000039865"/>
    </source>
</evidence>
<feature type="region of interest" description="Disordered" evidence="7">
    <location>
        <begin position="1090"/>
        <end position="1179"/>
    </location>
</feature>
<evidence type="ECO:0000256" key="3">
    <source>
        <dbReference type="ARBA" id="ARBA00022618"/>
    </source>
</evidence>